<protein>
    <submittedName>
        <fullName evidence="3">Uncharacterized protein</fullName>
    </submittedName>
</protein>
<sequence length="1036" mass="114864">MSFQADGSAFSGAEGEGVPNSLTQAFGFGRTRPMQPPNGSDVVDNASRYTRTPSVQTGGAESTTRERKGFRNSTETENFRESEILFLQRQNQQVLRALEEAERERDDAVGITDDLKRALEDRQAEAEEAQDRARHLEKSTKQTMSDFAAKEDHIRMLSEQNRQLLRLLEEEESRHKRTAEQGKLAAEAGANLEKERREAEIMRQREEAAALSLRQELLQEKESGKKSATEVDSLRTTVANLEAQAQVDIEAMDQALQVSKKKNAELLARQQSLESQLRRQQEEANRQQQQIHRLEGHREELEAKLQGEALSSSSRDSDILMLKRRAEQGEKQCETLKQALLAAENVTGSLQEETRQNAEKFREMSDKAYSLMDTVRLSQLELKRHETELLSRGKRITQLEAQVSSIQSTIAGEVEVRQAADAAAREAERGKAAAVKRQLVAEEDLRRRQVQIGVLEEQMMKVNDQMKNLRTEEELSSELAYIRREDLLDENGRMRPLVIEAANSDLTDRLKINDFLARAQQHRNPVPMMVEKIAQLLEMIHDSQEAAETYMQDLAKANQVGSSMRVRNLSLFEKLQRAEEFQTRVHRQLLVNLFEAGLHKELPLSGLELSKKDLEELGKLAAEHSCSDNVVSIDLRNNGLTDEDAPRICMLLENFAYLKSLKVSQNHLTGGGIRQIEERVRAIPGVTFAQLKADPPMRIEAHSGNQHRLTVEVHLQTRAPPQEERGSVELSWEAAPLFASAGDRHDAAAFSEPHAPEDAEDTEDAMQFQVSRGPPPQKRIRPRPPKQQRQTDPPGPSFGKPEEDEEGEEAAALMYQPTYSCRSSPGRTRSPPRVVEKGSRSQASGIGAVMATFDPLSEVEADSGQPRSVGGRQVRKTAGAATKGGKRSPYRSQRMFPQQKGWKMTTTQSGPGGGHGRSGGGGQGASNAWGGKGGNPKKTTGYGRATEAESRPTNFPETSVAFSYKKAPPLRFQGGSVLQNAGASLANGGTKKKARPRDTAALEAGEPESPVEKVETVAEVAGGLRDLFKKSSAPGE</sequence>
<name>A0A0G4FI40_9ALVE</name>
<gene>
    <name evidence="3" type="ORF">Cvel_16980</name>
</gene>
<proteinExistence type="predicted"/>
<feature type="compositionally biased region" description="Polar residues" evidence="2">
    <location>
        <begin position="47"/>
        <end position="62"/>
    </location>
</feature>
<keyword evidence="1" id="KW-0175">Coiled coil</keyword>
<feature type="region of interest" description="Disordered" evidence="2">
    <location>
        <begin position="743"/>
        <end position="955"/>
    </location>
</feature>
<evidence type="ECO:0000256" key="2">
    <source>
        <dbReference type="SAM" id="MobiDB-lite"/>
    </source>
</evidence>
<dbReference type="SUPFAM" id="SSF52047">
    <property type="entry name" value="RNI-like"/>
    <property type="match status" value="1"/>
</dbReference>
<dbReference type="EMBL" id="CDMZ01000367">
    <property type="protein sequence ID" value="CEM12784.1"/>
    <property type="molecule type" value="Genomic_DNA"/>
</dbReference>
<feature type="region of interest" description="Disordered" evidence="2">
    <location>
        <begin position="121"/>
        <end position="141"/>
    </location>
</feature>
<evidence type="ECO:0000256" key="1">
    <source>
        <dbReference type="SAM" id="Coils"/>
    </source>
</evidence>
<evidence type="ECO:0000313" key="3">
    <source>
        <dbReference type="EMBL" id="CEM12784.1"/>
    </source>
</evidence>
<feature type="compositionally biased region" description="Basic and acidic residues" evidence="2">
    <location>
        <begin position="121"/>
        <end position="140"/>
    </location>
</feature>
<reference evidence="3" key="1">
    <citation type="submission" date="2014-11" db="EMBL/GenBank/DDBJ databases">
        <authorList>
            <person name="Otto D Thomas"/>
            <person name="Naeem Raeece"/>
        </authorList>
    </citation>
    <scope>NUCLEOTIDE SEQUENCE</scope>
</reference>
<feature type="compositionally biased region" description="Low complexity" evidence="2">
    <location>
        <begin position="820"/>
        <end position="833"/>
    </location>
</feature>
<dbReference type="VEuPathDB" id="CryptoDB:Cvel_16980"/>
<feature type="coiled-coil region" evidence="1">
    <location>
        <begin position="256"/>
        <end position="346"/>
    </location>
</feature>
<dbReference type="InterPro" id="IPR032675">
    <property type="entry name" value="LRR_dom_sf"/>
</dbReference>
<feature type="compositionally biased region" description="Gly residues" evidence="2">
    <location>
        <begin position="910"/>
        <end position="934"/>
    </location>
</feature>
<feature type="region of interest" description="Disordered" evidence="2">
    <location>
        <begin position="1"/>
        <end position="76"/>
    </location>
</feature>
<accession>A0A0G4FI40</accession>
<feature type="region of interest" description="Disordered" evidence="2">
    <location>
        <begin position="981"/>
        <end position="1013"/>
    </location>
</feature>
<dbReference type="Gene3D" id="3.80.10.10">
    <property type="entry name" value="Ribonuclease Inhibitor"/>
    <property type="match status" value="1"/>
</dbReference>
<dbReference type="AlphaFoldDB" id="A0A0G4FI40"/>
<organism evidence="3">
    <name type="scientific">Chromera velia CCMP2878</name>
    <dbReference type="NCBI Taxonomy" id="1169474"/>
    <lineage>
        <taxon>Eukaryota</taxon>
        <taxon>Sar</taxon>
        <taxon>Alveolata</taxon>
        <taxon>Colpodellida</taxon>
        <taxon>Chromeraceae</taxon>
        <taxon>Chromera</taxon>
    </lineage>
</organism>